<reference evidence="2" key="1">
    <citation type="journal article" date="2018" name="BMC Genomics">
        <title>Genomic insights into host adaptation between the wheat stripe rust pathogen (Puccinia striiformis f. sp. tritici) and the barley stripe rust pathogen (Puccinia striiformis f. sp. hordei).</title>
        <authorList>
            <person name="Xia C."/>
            <person name="Wang M."/>
            <person name="Yin C."/>
            <person name="Cornejo O.E."/>
            <person name="Hulbert S.H."/>
            <person name="Chen X."/>
        </authorList>
    </citation>
    <scope>NUCLEOTIDE SEQUENCE [LARGE SCALE GENOMIC DNA]</scope>
    <source>
        <strain evidence="2">93-210</strain>
    </source>
</reference>
<keyword evidence="2" id="KW-1185">Reference proteome</keyword>
<reference evidence="1 2" key="3">
    <citation type="journal article" date="2022" name="Microbiol. Spectr.">
        <title>Folding features and dynamics of 3D genome architecture in plant fungal pathogens.</title>
        <authorList>
            <person name="Xia C."/>
        </authorList>
    </citation>
    <scope>NUCLEOTIDE SEQUENCE [LARGE SCALE GENOMIC DNA]</scope>
    <source>
        <strain evidence="1 2">93-210</strain>
    </source>
</reference>
<accession>A0ACC0DPW4</accession>
<evidence type="ECO:0000313" key="1">
    <source>
        <dbReference type="EMBL" id="KAI7936971.1"/>
    </source>
</evidence>
<dbReference type="EMBL" id="CM045881">
    <property type="protein sequence ID" value="KAI7936971.1"/>
    <property type="molecule type" value="Genomic_DNA"/>
</dbReference>
<sequence>MSTSKLAGHEQRLDLFKRCSPFYRTRTEVLWGANEYYPHNQTAPPEIVVICIRAVGPRAKVTEGSDEALIDALGSKKITPVLLYKVEQDHEWPNHWLVHIPVAESNLLPHSLDSNGVFWNTKDDPMFFIWCLRPITSSEFDNYRSCEVKWNVYIPPVNQPDGDLTKKMCLQGLQISDTTKLQHVHLTVKKAKMSISEIGGVRMKNGKIIVYTEYIPPQDFMQRYVCNKSWRRLQGNSGATQLSLELMGSCHSCGAEYHQGDCPLERTIQDLIPQMDSLRAITIDEELEVYVVKRPAKARGKPIEKPTQTPKTQRRPSKPYDQRTSQSFWVQ</sequence>
<protein>
    <submittedName>
        <fullName evidence="1">Uncharacterized protein</fullName>
    </submittedName>
</protein>
<evidence type="ECO:0000313" key="2">
    <source>
        <dbReference type="Proteomes" id="UP001060170"/>
    </source>
</evidence>
<gene>
    <name evidence="1" type="ORF">MJO28_015870</name>
</gene>
<organism evidence="1 2">
    <name type="scientific">Puccinia striiformis f. sp. tritici</name>
    <dbReference type="NCBI Taxonomy" id="168172"/>
    <lineage>
        <taxon>Eukaryota</taxon>
        <taxon>Fungi</taxon>
        <taxon>Dikarya</taxon>
        <taxon>Basidiomycota</taxon>
        <taxon>Pucciniomycotina</taxon>
        <taxon>Pucciniomycetes</taxon>
        <taxon>Pucciniales</taxon>
        <taxon>Pucciniaceae</taxon>
        <taxon>Puccinia</taxon>
    </lineage>
</organism>
<name>A0ACC0DPW4_9BASI</name>
<dbReference type="Proteomes" id="UP001060170">
    <property type="component" value="Chromosome 17"/>
</dbReference>
<reference evidence="2" key="2">
    <citation type="journal article" date="2018" name="Mol. Plant Microbe Interact.">
        <title>Genome sequence resources for the wheat stripe rust pathogen (Puccinia striiformis f. sp. tritici) and the barley stripe rust pathogen (Puccinia striiformis f. sp. hordei).</title>
        <authorList>
            <person name="Xia C."/>
            <person name="Wang M."/>
            <person name="Yin C."/>
            <person name="Cornejo O.E."/>
            <person name="Hulbert S.H."/>
            <person name="Chen X."/>
        </authorList>
    </citation>
    <scope>NUCLEOTIDE SEQUENCE [LARGE SCALE GENOMIC DNA]</scope>
    <source>
        <strain evidence="2">93-210</strain>
    </source>
</reference>
<proteinExistence type="predicted"/>
<comment type="caution">
    <text evidence="1">The sequence shown here is derived from an EMBL/GenBank/DDBJ whole genome shotgun (WGS) entry which is preliminary data.</text>
</comment>